<feature type="domain" description="Major facilitator superfamily (MFS) profile" evidence="7">
    <location>
        <begin position="1"/>
        <end position="198"/>
    </location>
</feature>
<reference evidence="8 9" key="2">
    <citation type="submission" date="2015-05" db="EMBL/GenBank/DDBJ databases">
        <authorList>
            <person name="Morales-Cruz A."/>
            <person name="Amrine K.C."/>
            <person name="Cantu D."/>
        </authorList>
    </citation>
    <scope>NUCLEOTIDE SEQUENCE [LARGE SCALE GENOMIC DNA]</scope>
    <source>
        <strain evidence="8">UCRPC4</strain>
    </source>
</reference>
<evidence type="ECO:0000256" key="4">
    <source>
        <dbReference type="ARBA" id="ARBA00022989"/>
    </source>
</evidence>
<dbReference type="AlphaFoldDB" id="A0A0G2DWP6"/>
<evidence type="ECO:0000256" key="6">
    <source>
        <dbReference type="SAM" id="Phobius"/>
    </source>
</evidence>
<comment type="subcellular location">
    <subcellularLocation>
        <location evidence="1">Membrane</location>
        <topology evidence="1">Multi-pass membrane protein</topology>
    </subcellularLocation>
</comment>
<evidence type="ECO:0000256" key="2">
    <source>
        <dbReference type="ARBA" id="ARBA00022448"/>
    </source>
</evidence>
<comment type="caution">
    <text evidence="8">The sequence shown here is derived from an EMBL/GenBank/DDBJ whole genome shotgun (WGS) entry which is preliminary data.</text>
</comment>
<protein>
    <submittedName>
        <fullName evidence="8">Putative major facilitator superfamily</fullName>
    </submittedName>
</protein>
<dbReference type="PANTHER" id="PTHR23502:SF51">
    <property type="entry name" value="QUINIDINE RESISTANCE PROTEIN 1-RELATED"/>
    <property type="match status" value="1"/>
</dbReference>
<dbReference type="Gene3D" id="1.20.1720.10">
    <property type="entry name" value="Multidrug resistance protein D"/>
    <property type="match status" value="1"/>
</dbReference>
<evidence type="ECO:0000256" key="1">
    <source>
        <dbReference type="ARBA" id="ARBA00004141"/>
    </source>
</evidence>
<dbReference type="OrthoDB" id="440553at2759"/>
<sequence length="198" mass="21300">MNLTLTTYMIFQGLAPSLMGDLADTAGRRPAYLLCLIIYIAACIGLALQNSYAALLVLRCLQSAGSSATLALASGIVGDISTAAERGTYQGIATIGVGGTFSLLVGILVAFSPVLWILYFKGMMLRQKRFARMTEKERTKDADLDNDLNIQHHDENIRGENDGTTAPVAIGGLMEVEGLREVEKEIQDDIEADGKDGR</sequence>
<feature type="transmembrane region" description="Helical" evidence="6">
    <location>
        <begin position="89"/>
        <end position="119"/>
    </location>
</feature>
<feature type="transmembrane region" description="Helical" evidence="6">
    <location>
        <begin position="55"/>
        <end position="77"/>
    </location>
</feature>
<evidence type="ECO:0000256" key="3">
    <source>
        <dbReference type="ARBA" id="ARBA00022692"/>
    </source>
</evidence>
<evidence type="ECO:0000313" key="8">
    <source>
        <dbReference type="EMBL" id="KKY14576.1"/>
    </source>
</evidence>
<dbReference type="PROSITE" id="PS50850">
    <property type="entry name" value="MFS"/>
    <property type="match status" value="1"/>
</dbReference>
<keyword evidence="3 6" id="KW-0812">Transmembrane</keyword>
<accession>A0A0G2DWP6</accession>
<keyword evidence="5 6" id="KW-0472">Membrane</keyword>
<reference evidence="8 9" key="1">
    <citation type="submission" date="2015-05" db="EMBL/GenBank/DDBJ databases">
        <title>Distinctive expansion of gene families associated with plant cell wall degradation and secondary metabolism in the genomes of grapevine trunk pathogens.</title>
        <authorList>
            <person name="Lawrence D.P."/>
            <person name="Travadon R."/>
            <person name="Rolshausen P.E."/>
            <person name="Baumgartner K."/>
        </authorList>
    </citation>
    <scope>NUCLEOTIDE SEQUENCE [LARGE SCALE GENOMIC DNA]</scope>
    <source>
        <strain evidence="8">UCRPC4</strain>
    </source>
</reference>
<keyword evidence="4 6" id="KW-1133">Transmembrane helix</keyword>
<dbReference type="PANTHER" id="PTHR23502">
    <property type="entry name" value="MAJOR FACILITATOR SUPERFAMILY"/>
    <property type="match status" value="1"/>
</dbReference>
<dbReference type="GO" id="GO:0005886">
    <property type="term" value="C:plasma membrane"/>
    <property type="evidence" value="ECO:0007669"/>
    <property type="project" value="TreeGrafter"/>
</dbReference>
<organism evidence="8 9">
    <name type="scientific">Phaeomoniella chlamydospora</name>
    <name type="common">Phaeoacremonium chlamydosporum</name>
    <dbReference type="NCBI Taxonomy" id="158046"/>
    <lineage>
        <taxon>Eukaryota</taxon>
        <taxon>Fungi</taxon>
        <taxon>Dikarya</taxon>
        <taxon>Ascomycota</taxon>
        <taxon>Pezizomycotina</taxon>
        <taxon>Eurotiomycetes</taxon>
        <taxon>Chaetothyriomycetidae</taxon>
        <taxon>Phaeomoniellales</taxon>
        <taxon>Phaeomoniellaceae</taxon>
        <taxon>Phaeomoniella</taxon>
    </lineage>
</organism>
<evidence type="ECO:0000259" key="7">
    <source>
        <dbReference type="PROSITE" id="PS50850"/>
    </source>
</evidence>
<gene>
    <name evidence="8" type="ORF">UCRPC4_g06705</name>
</gene>
<dbReference type="InterPro" id="IPR036259">
    <property type="entry name" value="MFS_trans_sf"/>
</dbReference>
<dbReference type="InterPro" id="IPR020846">
    <property type="entry name" value="MFS_dom"/>
</dbReference>
<dbReference type="EMBL" id="LCWF01000222">
    <property type="protein sequence ID" value="KKY14576.1"/>
    <property type="molecule type" value="Genomic_DNA"/>
</dbReference>
<feature type="transmembrane region" description="Helical" evidence="6">
    <location>
        <begin position="29"/>
        <end position="48"/>
    </location>
</feature>
<name>A0A0G2DWP6_PHACM</name>
<dbReference type="Pfam" id="PF07690">
    <property type="entry name" value="MFS_1"/>
    <property type="match status" value="1"/>
</dbReference>
<keyword evidence="9" id="KW-1185">Reference proteome</keyword>
<evidence type="ECO:0000256" key="5">
    <source>
        <dbReference type="ARBA" id="ARBA00023136"/>
    </source>
</evidence>
<evidence type="ECO:0000313" key="9">
    <source>
        <dbReference type="Proteomes" id="UP000053317"/>
    </source>
</evidence>
<keyword evidence="2" id="KW-0813">Transport</keyword>
<dbReference type="SUPFAM" id="SSF103473">
    <property type="entry name" value="MFS general substrate transporter"/>
    <property type="match status" value="1"/>
</dbReference>
<dbReference type="InterPro" id="IPR011701">
    <property type="entry name" value="MFS"/>
</dbReference>
<proteinExistence type="predicted"/>
<dbReference type="GO" id="GO:0022857">
    <property type="term" value="F:transmembrane transporter activity"/>
    <property type="evidence" value="ECO:0007669"/>
    <property type="project" value="InterPro"/>
</dbReference>
<dbReference type="Proteomes" id="UP000053317">
    <property type="component" value="Unassembled WGS sequence"/>
</dbReference>